<dbReference type="AlphaFoldDB" id="A0A285MVA3"/>
<gene>
    <name evidence="1" type="ORF">SAMN06265377_2961</name>
</gene>
<evidence type="ECO:0008006" key="3">
    <source>
        <dbReference type="Google" id="ProtNLM"/>
    </source>
</evidence>
<sequence length="235" mass="28174">MEFKRRSLFLISIFIFFIYTTNHAQLPNENGSGSWLEIYGNNKISNDWSIPIVGILRHHDMLEKYDFSFVRGGISYQLTNSSTLTGGVAFLSSKNYTDTHKTTKANQYWVYEQFTLKSRFKRNTIAHRWRLENRWIKDAKKIRFNNRFRYRLQFVRPLYNDTYVRAFNEIFLSLNNSFFNQNRFYIGFGQIVSPSFQIDLGYLKNHFKHTDRDFVRISVTFKTNFLTTEIAEHDR</sequence>
<proteinExistence type="predicted"/>
<protein>
    <recommendedName>
        <fullName evidence="3">DUF2490 domain-containing protein</fullName>
    </recommendedName>
</protein>
<reference evidence="2" key="1">
    <citation type="submission" date="2017-09" db="EMBL/GenBank/DDBJ databases">
        <authorList>
            <person name="Varghese N."/>
            <person name="Submissions S."/>
        </authorList>
    </citation>
    <scope>NUCLEOTIDE SEQUENCE [LARGE SCALE GENOMIC DNA]</scope>
    <source>
        <strain evidence="2">DSM 25885</strain>
    </source>
</reference>
<accession>A0A285MVA3</accession>
<organism evidence="1 2">
    <name type="scientific">Flagellimonas pacifica</name>
    <dbReference type="NCBI Taxonomy" id="1247520"/>
    <lineage>
        <taxon>Bacteria</taxon>
        <taxon>Pseudomonadati</taxon>
        <taxon>Bacteroidota</taxon>
        <taxon>Flavobacteriia</taxon>
        <taxon>Flavobacteriales</taxon>
        <taxon>Flavobacteriaceae</taxon>
        <taxon>Flagellimonas</taxon>
    </lineage>
</organism>
<dbReference type="Proteomes" id="UP000219048">
    <property type="component" value="Unassembled WGS sequence"/>
</dbReference>
<dbReference type="EMBL" id="OBEH01000004">
    <property type="protein sequence ID" value="SNZ01129.1"/>
    <property type="molecule type" value="Genomic_DNA"/>
</dbReference>
<keyword evidence="2" id="KW-1185">Reference proteome</keyword>
<dbReference type="OrthoDB" id="1118734at2"/>
<dbReference type="InterPro" id="IPR019619">
    <property type="entry name" value="DUF2490"/>
</dbReference>
<evidence type="ECO:0000313" key="2">
    <source>
        <dbReference type="Proteomes" id="UP000219048"/>
    </source>
</evidence>
<evidence type="ECO:0000313" key="1">
    <source>
        <dbReference type="EMBL" id="SNZ01129.1"/>
    </source>
</evidence>
<dbReference type="Pfam" id="PF10677">
    <property type="entry name" value="DUF2490"/>
    <property type="match status" value="1"/>
</dbReference>
<dbReference type="RefSeq" id="WP_097046565.1">
    <property type="nucleotide sequence ID" value="NZ_OBEH01000004.1"/>
</dbReference>
<name>A0A285MVA3_9FLAO</name>